<organism evidence="5 6">
    <name type="scientific">Riccia fluitans</name>
    <dbReference type="NCBI Taxonomy" id="41844"/>
    <lineage>
        <taxon>Eukaryota</taxon>
        <taxon>Viridiplantae</taxon>
        <taxon>Streptophyta</taxon>
        <taxon>Embryophyta</taxon>
        <taxon>Marchantiophyta</taxon>
        <taxon>Marchantiopsida</taxon>
        <taxon>Marchantiidae</taxon>
        <taxon>Marchantiales</taxon>
        <taxon>Ricciaceae</taxon>
        <taxon>Riccia</taxon>
    </lineage>
</organism>
<dbReference type="Gene3D" id="3.40.630.20">
    <property type="entry name" value="Peptidase C15, pyroglutamyl peptidase I-like"/>
    <property type="match status" value="1"/>
</dbReference>
<keyword evidence="2" id="KW-0645">Protease</keyword>
<name>A0ABD1Z9L1_9MARC</name>
<comment type="caution">
    <text evidence="5">The sequence shown here is derived from an EMBL/GenBank/DDBJ whole genome shotgun (WGS) entry which is preliminary data.</text>
</comment>
<evidence type="ECO:0000256" key="1">
    <source>
        <dbReference type="ARBA" id="ARBA00006641"/>
    </source>
</evidence>
<evidence type="ECO:0000256" key="2">
    <source>
        <dbReference type="ARBA" id="ARBA00022670"/>
    </source>
</evidence>
<gene>
    <name evidence="5" type="ORF">R1flu_012068</name>
</gene>
<dbReference type="InterPro" id="IPR036440">
    <property type="entry name" value="Peptidase_C15-like_sf"/>
</dbReference>
<sequence>MGSEAAPAMEFHLTGFKKFHNVANNPTETLVTRAKQYVSNNPLPSGAEIKTCTVLETAGVGALDDLLAILDGALLDKKNPTQAAGLFDGDMEIGAIRQESPVVWIHLGVNSGATRFAWSSGQLTRQHSGVQMKWVGSLMACQLLWKMETSRQSEKPSLPLAKLRAVC</sequence>
<evidence type="ECO:0000313" key="5">
    <source>
        <dbReference type="EMBL" id="KAL2644481.1"/>
    </source>
</evidence>
<keyword evidence="3" id="KW-0378">Hydrolase</keyword>
<dbReference type="PANTHER" id="PTHR23402:SF1">
    <property type="entry name" value="PYROGLUTAMYL-PEPTIDASE I"/>
    <property type="match status" value="1"/>
</dbReference>
<keyword evidence="6" id="KW-1185">Reference proteome</keyword>
<accession>A0ABD1Z9L1</accession>
<dbReference type="Proteomes" id="UP001605036">
    <property type="component" value="Unassembled WGS sequence"/>
</dbReference>
<dbReference type="InterPro" id="IPR016125">
    <property type="entry name" value="Peptidase_C15-like"/>
</dbReference>
<dbReference type="GO" id="GO:0008234">
    <property type="term" value="F:cysteine-type peptidase activity"/>
    <property type="evidence" value="ECO:0007669"/>
    <property type="project" value="UniProtKB-KW"/>
</dbReference>
<dbReference type="EMBL" id="JBHFFA010000002">
    <property type="protein sequence ID" value="KAL2644481.1"/>
    <property type="molecule type" value="Genomic_DNA"/>
</dbReference>
<dbReference type="SUPFAM" id="SSF53182">
    <property type="entry name" value="Pyrrolidone carboxyl peptidase (pyroglutamate aminopeptidase)"/>
    <property type="match status" value="1"/>
</dbReference>
<evidence type="ECO:0000256" key="3">
    <source>
        <dbReference type="ARBA" id="ARBA00022801"/>
    </source>
</evidence>
<evidence type="ECO:0000313" key="6">
    <source>
        <dbReference type="Proteomes" id="UP001605036"/>
    </source>
</evidence>
<dbReference type="PANTHER" id="PTHR23402">
    <property type="entry name" value="PROTEASE FAMILY C15 PYROGLUTAMYL-PEPTIDASE I-RELATED"/>
    <property type="match status" value="1"/>
</dbReference>
<keyword evidence="4" id="KW-0788">Thiol protease</keyword>
<dbReference type="AlphaFoldDB" id="A0ABD1Z9L1"/>
<proteinExistence type="inferred from homology"/>
<evidence type="ECO:0000256" key="4">
    <source>
        <dbReference type="ARBA" id="ARBA00022807"/>
    </source>
</evidence>
<reference evidence="5 6" key="1">
    <citation type="submission" date="2024-09" db="EMBL/GenBank/DDBJ databases">
        <title>Chromosome-scale assembly of Riccia fluitans.</title>
        <authorList>
            <person name="Paukszto L."/>
            <person name="Sawicki J."/>
            <person name="Karawczyk K."/>
            <person name="Piernik-Szablinska J."/>
            <person name="Szczecinska M."/>
            <person name="Mazdziarz M."/>
        </authorList>
    </citation>
    <scope>NUCLEOTIDE SEQUENCE [LARGE SCALE GENOMIC DNA]</scope>
    <source>
        <strain evidence="5">Rf_01</strain>
        <tissue evidence="5">Aerial parts of the thallus</tissue>
    </source>
</reference>
<dbReference type="GO" id="GO:0006508">
    <property type="term" value="P:proteolysis"/>
    <property type="evidence" value="ECO:0007669"/>
    <property type="project" value="UniProtKB-KW"/>
</dbReference>
<protein>
    <submittedName>
        <fullName evidence="5">Uncharacterized protein</fullName>
    </submittedName>
</protein>
<comment type="similarity">
    <text evidence="1">Belongs to the peptidase C15 family.</text>
</comment>